<dbReference type="RefSeq" id="WP_238284679.1">
    <property type="nucleotide sequence ID" value="NZ_BPQS01000001.1"/>
</dbReference>
<dbReference type="EMBL" id="JAUFPT010000032">
    <property type="protein sequence ID" value="MDN3571309.1"/>
    <property type="molecule type" value="Genomic_DNA"/>
</dbReference>
<keyword evidence="2 9" id="KW-0328">Glycosyltransferase</keyword>
<evidence type="ECO:0000256" key="5">
    <source>
        <dbReference type="ARBA" id="ARBA00022989"/>
    </source>
</evidence>
<dbReference type="Gene3D" id="3.90.550.10">
    <property type="entry name" value="Spore Coat Polysaccharide Biosynthesis Protein SpsA, Chain A"/>
    <property type="match status" value="1"/>
</dbReference>
<keyword evidence="5 7" id="KW-1133">Transmembrane helix</keyword>
<proteinExistence type="predicted"/>
<reference evidence="10" key="1">
    <citation type="journal article" date="2019" name="Int. J. Syst. Evol. Microbiol.">
        <title>The Global Catalogue of Microorganisms (GCM) 10K type strain sequencing project: providing services to taxonomists for standard genome sequencing and annotation.</title>
        <authorList>
            <consortium name="The Broad Institute Genomics Platform"/>
            <consortium name="The Broad Institute Genome Sequencing Center for Infectious Disease"/>
            <person name="Wu L."/>
            <person name="Ma J."/>
        </authorList>
    </citation>
    <scope>NUCLEOTIDE SEQUENCE [LARGE SCALE GENOMIC DNA]</scope>
    <source>
        <strain evidence="10">CECT 7806</strain>
    </source>
</reference>
<evidence type="ECO:0000313" key="9">
    <source>
        <dbReference type="EMBL" id="MDN3571309.1"/>
    </source>
</evidence>
<dbReference type="InterPro" id="IPR001173">
    <property type="entry name" value="Glyco_trans_2-like"/>
</dbReference>
<feature type="transmembrane region" description="Helical" evidence="7">
    <location>
        <begin position="246"/>
        <end position="270"/>
    </location>
</feature>
<accession>A0ABT8ANE8</accession>
<keyword evidence="3 9" id="KW-0808">Transferase</keyword>
<dbReference type="EC" id="2.4.-.-" evidence="9"/>
<dbReference type="InterPro" id="IPR050256">
    <property type="entry name" value="Glycosyltransferase_2"/>
</dbReference>
<comment type="caution">
    <text evidence="9">The sequence shown here is derived from an EMBL/GenBank/DDBJ whole genome shotgun (WGS) entry which is preliminary data.</text>
</comment>
<dbReference type="SUPFAM" id="SSF53448">
    <property type="entry name" value="Nucleotide-diphospho-sugar transferases"/>
    <property type="match status" value="1"/>
</dbReference>
<protein>
    <submittedName>
        <fullName evidence="9">Glycosyltransferase family 2 protein</fullName>
        <ecNumber evidence="9">2.4.-.-</ecNumber>
    </submittedName>
</protein>
<evidence type="ECO:0000313" key="10">
    <source>
        <dbReference type="Proteomes" id="UP001244297"/>
    </source>
</evidence>
<evidence type="ECO:0000259" key="8">
    <source>
        <dbReference type="Pfam" id="PF00535"/>
    </source>
</evidence>
<dbReference type="PANTHER" id="PTHR48090">
    <property type="entry name" value="UNDECAPRENYL-PHOSPHATE 4-DEOXY-4-FORMAMIDO-L-ARABINOSE TRANSFERASE-RELATED"/>
    <property type="match status" value="1"/>
</dbReference>
<keyword evidence="4 7" id="KW-0812">Transmembrane</keyword>
<evidence type="ECO:0000256" key="6">
    <source>
        <dbReference type="ARBA" id="ARBA00023136"/>
    </source>
</evidence>
<keyword evidence="10" id="KW-1185">Reference proteome</keyword>
<feature type="transmembrane region" description="Helical" evidence="7">
    <location>
        <begin position="276"/>
        <end position="303"/>
    </location>
</feature>
<dbReference type="Proteomes" id="UP001244297">
    <property type="component" value="Unassembled WGS sequence"/>
</dbReference>
<evidence type="ECO:0000256" key="7">
    <source>
        <dbReference type="SAM" id="Phobius"/>
    </source>
</evidence>
<dbReference type="GO" id="GO:0016757">
    <property type="term" value="F:glycosyltransferase activity"/>
    <property type="evidence" value="ECO:0007669"/>
    <property type="project" value="UniProtKB-KW"/>
</dbReference>
<dbReference type="PANTHER" id="PTHR48090:SF1">
    <property type="entry name" value="PROPHAGE BACTOPRENOL GLUCOSYL TRANSFERASE HOMOLOG"/>
    <property type="match status" value="1"/>
</dbReference>
<dbReference type="InterPro" id="IPR029044">
    <property type="entry name" value="Nucleotide-diphossugar_trans"/>
</dbReference>
<gene>
    <name evidence="9" type="ORF">QWZ18_11850</name>
</gene>
<evidence type="ECO:0000256" key="4">
    <source>
        <dbReference type="ARBA" id="ARBA00022692"/>
    </source>
</evidence>
<evidence type="ECO:0000256" key="1">
    <source>
        <dbReference type="ARBA" id="ARBA00004141"/>
    </source>
</evidence>
<comment type="subcellular location">
    <subcellularLocation>
        <location evidence="1">Membrane</location>
        <topology evidence="1">Multi-pass membrane protein</topology>
    </subcellularLocation>
</comment>
<dbReference type="Pfam" id="PF00535">
    <property type="entry name" value="Glycos_transf_2"/>
    <property type="match status" value="1"/>
</dbReference>
<organism evidence="9 10">
    <name type="scientific">Methylobacterium longum</name>
    <dbReference type="NCBI Taxonomy" id="767694"/>
    <lineage>
        <taxon>Bacteria</taxon>
        <taxon>Pseudomonadati</taxon>
        <taxon>Pseudomonadota</taxon>
        <taxon>Alphaproteobacteria</taxon>
        <taxon>Hyphomicrobiales</taxon>
        <taxon>Methylobacteriaceae</taxon>
        <taxon>Methylobacterium</taxon>
    </lineage>
</organism>
<evidence type="ECO:0000256" key="3">
    <source>
        <dbReference type="ARBA" id="ARBA00022679"/>
    </source>
</evidence>
<keyword evidence="6 7" id="KW-0472">Membrane</keyword>
<feature type="domain" description="Glycosyltransferase 2-like" evidence="8">
    <location>
        <begin position="21"/>
        <end position="182"/>
    </location>
</feature>
<evidence type="ECO:0000256" key="2">
    <source>
        <dbReference type="ARBA" id="ARBA00022676"/>
    </source>
</evidence>
<sequence length="332" mass="37359">MNMLLADPVLKHSRSQRKKISVVAPCHNEEESILEFIRRTVPVCTNLVDDDYELILVDDGSCDETWNIIAAETRNNDRIVGVKLLRNHGHQLAATAGLSASNGDRVLLIDADLQDPPELLPEMMRIMDQGADVVYGKRMARKGETYFKLVTADLFYRTLSFLSPTPVPKDTGDFRLMRRRVVKIFLNMPEQNRFIRGMVSWIGGKQTPLLYNRDARYGGETKYPLSKMIRFATDAITSFSTVPLRIATYLGCIFSIVAVLLLGYTVFSYFEGQTIAGWASLLTAISVFSAVQLIVLGIIGEYIGRITQQIKGRPLYIIDFVQKGELRIEADV</sequence>
<dbReference type="CDD" id="cd04187">
    <property type="entry name" value="DPM1_like_bac"/>
    <property type="match status" value="1"/>
</dbReference>
<name>A0ABT8ANE8_9HYPH</name>